<dbReference type="InterPro" id="IPR035447">
    <property type="entry name" value="DNA_topo_I_N_sf"/>
</dbReference>
<name>A0A1I1ICF9_9HYPH</name>
<dbReference type="SUPFAM" id="SSF56349">
    <property type="entry name" value="DNA breaking-rejoining enzymes"/>
    <property type="match status" value="1"/>
</dbReference>
<dbReference type="GO" id="GO:0003677">
    <property type="term" value="F:DNA binding"/>
    <property type="evidence" value="ECO:0007669"/>
    <property type="project" value="UniProtKB-KW"/>
</dbReference>
<evidence type="ECO:0000259" key="7">
    <source>
        <dbReference type="Pfam" id="PF01028"/>
    </source>
</evidence>
<dbReference type="RefSeq" id="WP_052952873.1">
    <property type="nucleotide sequence ID" value="NZ_FOMB01000004.1"/>
</dbReference>
<evidence type="ECO:0000313" key="9">
    <source>
        <dbReference type="EMBL" id="SFC33795.1"/>
    </source>
</evidence>
<feature type="domain" description="DNA topoisomerase I catalytic core eukaryotic-type" evidence="7">
    <location>
        <begin position="85"/>
        <end position="286"/>
    </location>
</feature>
<gene>
    <name evidence="9" type="ORF">SAMN04488059_10432</name>
</gene>
<dbReference type="Proteomes" id="UP000182258">
    <property type="component" value="Unassembled WGS sequence"/>
</dbReference>
<dbReference type="Gene3D" id="3.90.15.10">
    <property type="entry name" value="Topoisomerase I, Chain A, domain 3"/>
    <property type="match status" value="1"/>
</dbReference>
<evidence type="ECO:0000256" key="6">
    <source>
        <dbReference type="ARBA" id="ARBA00023235"/>
    </source>
</evidence>
<dbReference type="Gene3D" id="1.10.132.120">
    <property type="match status" value="1"/>
</dbReference>
<keyword evidence="6 9" id="KW-0413">Isomerase</keyword>
<dbReference type="InterPro" id="IPR011010">
    <property type="entry name" value="DNA_brk_join_enz"/>
</dbReference>
<dbReference type="PROSITE" id="PS52038">
    <property type="entry name" value="TOPO_IB_2"/>
    <property type="match status" value="1"/>
</dbReference>
<sequence>MRLVKVSRADLTLSRQKSGKGFCYRDASGALVSDAAIKTRIRSLGIPPAWQNVRIAPIHNGHIQVLGVDEAGRDQYIYHPEWELRRDGKKQLRLAALTSALPRVRKRVAEALKAETGSRELALSIAVALIDKTAMRVGREKYLEANGTRGAGTLYARDVRVAEAEVCMAFDAKGGKRAEYCLTDARLADAVSRIKTLPGKRLLKYRDEAGKVRPIKTEAINSYLRELSGVGISAKDFRTLHASSLAGEALAQLEAGTSETARRRQMAQVAKQVSEVLRNTPAICRKSYIAPCLFKLFDNGKLKAMWESAGSGRAGLLAREKRLGAVLAAMA</sequence>
<evidence type="ECO:0000313" key="10">
    <source>
        <dbReference type="Proteomes" id="UP000182258"/>
    </source>
</evidence>
<reference evidence="9 10" key="1">
    <citation type="submission" date="2016-10" db="EMBL/GenBank/DDBJ databases">
        <authorList>
            <person name="de Groot N.N."/>
        </authorList>
    </citation>
    <scope>NUCLEOTIDE SEQUENCE [LARGE SCALE GENOMIC DNA]</scope>
    <source>
        <strain evidence="9 10">CGMCC 1.10210</strain>
    </source>
</reference>
<keyword evidence="4" id="KW-0799">Topoisomerase</keyword>
<protein>
    <recommendedName>
        <fullName evidence="3">DNA topoisomerase</fullName>
        <ecNumber evidence="3">5.6.2.1</ecNumber>
    </recommendedName>
</protein>
<evidence type="ECO:0000256" key="3">
    <source>
        <dbReference type="ARBA" id="ARBA00012891"/>
    </source>
</evidence>
<dbReference type="SUPFAM" id="SSF55869">
    <property type="entry name" value="DNA topoisomerase I domain"/>
    <property type="match status" value="1"/>
</dbReference>
<proteinExistence type="inferred from homology"/>
<dbReference type="OrthoDB" id="9778962at2"/>
<dbReference type="Pfam" id="PF01028">
    <property type="entry name" value="Topoisom_I"/>
    <property type="match status" value="1"/>
</dbReference>
<evidence type="ECO:0000259" key="8">
    <source>
        <dbReference type="Pfam" id="PF21338"/>
    </source>
</evidence>
<dbReference type="InterPro" id="IPR013500">
    <property type="entry name" value="TopoI_cat_euk"/>
</dbReference>
<evidence type="ECO:0000256" key="4">
    <source>
        <dbReference type="ARBA" id="ARBA00023029"/>
    </source>
</evidence>
<evidence type="ECO:0000256" key="2">
    <source>
        <dbReference type="ARBA" id="ARBA00006645"/>
    </source>
</evidence>
<dbReference type="InterPro" id="IPR001631">
    <property type="entry name" value="TopoI"/>
</dbReference>
<dbReference type="GO" id="GO:0006265">
    <property type="term" value="P:DNA topological change"/>
    <property type="evidence" value="ECO:0007669"/>
    <property type="project" value="InterPro"/>
</dbReference>
<comment type="similarity">
    <text evidence="2">Belongs to the type IB topoisomerase family.</text>
</comment>
<feature type="domain" description="DNA topoisomerase IB N-terminal" evidence="8">
    <location>
        <begin position="21"/>
        <end position="69"/>
    </location>
</feature>
<dbReference type="PRINTS" id="PR00416">
    <property type="entry name" value="EUTPISMRASEI"/>
</dbReference>
<comment type="catalytic activity">
    <reaction evidence="1">
        <text>ATP-independent breakage of single-stranded DNA, followed by passage and rejoining.</text>
        <dbReference type="EC" id="5.6.2.1"/>
    </reaction>
</comment>
<accession>A0A1I1ICF9</accession>
<dbReference type="InterPro" id="IPR014711">
    <property type="entry name" value="TopoI_cat_a-hlx-sub_euk"/>
</dbReference>
<dbReference type="InterPro" id="IPR049331">
    <property type="entry name" value="Top1B_N_bact"/>
</dbReference>
<organism evidence="9 10">
    <name type="scientific">Devosia psychrophila</name>
    <dbReference type="NCBI Taxonomy" id="728005"/>
    <lineage>
        <taxon>Bacteria</taxon>
        <taxon>Pseudomonadati</taxon>
        <taxon>Pseudomonadota</taxon>
        <taxon>Alphaproteobacteria</taxon>
        <taxon>Hyphomicrobiales</taxon>
        <taxon>Devosiaceae</taxon>
        <taxon>Devosia</taxon>
    </lineage>
</organism>
<evidence type="ECO:0000256" key="1">
    <source>
        <dbReference type="ARBA" id="ARBA00000213"/>
    </source>
</evidence>
<dbReference type="EC" id="5.6.2.1" evidence="3"/>
<dbReference type="AlphaFoldDB" id="A0A1I1ICF9"/>
<dbReference type="Pfam" id="PF21338">
    <property type="entry name" value="Top1B_N_bact"/>
    <property type="match status" value="1"/>
</dbReference>
<dbReference type="GO" id="GO:0003917">
    <property type="term" value="F:DNA topoisomerase type I (single strand cut, ATP-independent) activity"/>
    <property type="evidence" value="ECO:0007669"/>
    <property type="project" value="UniProtKB-EC"/>
</dbReference>
<dbReference type="Gene3D" id="3.30.66.10">
    <property type="entry name" value="DNA topoisomerase I domain"/>
    <property type="match status" value="1"/>
</dbReference>
<evidence type="ECO:0000256" key="5">
    <source>
        <dbReference type="ARBA" id="ARBA00023125"/>
    </source>
</evidence>
<keyword evidence="5" id="KW-0238">DNA-binding</keyword>
<dbReference type="STRING" id="728005.SAMN04488059_10432"/>
<dbReference type="EMBL" id="FOMB01000004">
    <property type="protein sequence ID" value="SFC33795.1"/>
    <property type="molecule type" value="Genomic_DNA"/>
</dbReference>